<dbReference type="InterPro" id="IPR032466">
    <property type="entry name" value="Metal_Hydrolase"/>
</dbReference>
<dbReference type="InterPro" id="IPR006680">
    <property type="entry name" value="Amidohydro-rel"/>
</dbReference>
<evidence type="ECO:0000313" key="2">
    <source>
        <dbReference type="EMBL" id="GGN22787.1"/>
    </source>
</evidence>
<dbReference type="Pfam" id="PF01979">
    <property type="entry name" value="Amidohydro_1"/>
    <property type="match status" value="1"/>
</dbReference>
<sequence>MSLTLHSATLIDGTGGDTITGAKVVVDDGLITSVGAGPSSAGESLDLSGLWLLPGLIDLHTHLGLAEPDPPGWMPAAVVAAQIFRNAELCLEAGFTTARELAGADGGLREAIDTGLVRGPRLLPSGPLLCQSGGHGDASNSPWTSAIDHHHGPQVNTGGIPGLTQMSAVCDGPDGVRLAVRRAFKRGATQIKMCASGGVVSLSDSLDDTQFTVVELAAAVQEARARGTYVTTHAHNVHAIRNGLEAGVACFEHATFLDEDTAMKIAAADASIVPTMTVAVLMAGKAEEWGIPEAVLPRLDGLRDAMAESIRLAYRHGVRVGSGSDLTGPEQVDRGREIALKSEVVGPMEAIISATRTNAEIIRMSDRIGTVEAGKIADLVALDFDPLREPEKFADQSHVVLVVKDGHVVKDTRHRA</sequence>
<dbReference type="SUPFAM" id="SSF51338">
    <property type="entry name" value="Composite domain of metallo-dependent hydrolases"/>
    <property type="match status" value="1"/>
</dbReference>
<feature type="domain" description="Amidohydrolase-related" evidence="1">
    <location>
        <begin position="52"/>
        <end position="409"/>
    </location>
</feature>
<name>A0A917XHG9_9ACTN</name>
<reference evidence="2" key="1">
    <citation type="journal article" date="2014" name="Int. J. Syst. Evol. Microbiol.">
        <title>Complete genome sequence of Corynebacterium casei LMG S-19264T (=DSM 44701T), isolated from a smear-ripened cheese.</title>
        <authorList>
            <consortium name="US DOE Joint Genome Institute (JGI-PGF)"/>
            <person name="Walter F."/>
            <person name="Albersmeier A."/>
            <person name="Kalinowski J."/>
            <person name="Ruckert C."/>
        </authorList>
    </citation>
    <scope>NUCLEOTIDE SEQUENCE</scope>
    <source>
        <strain evidence="2">CGMCC 4.7110</strain>
    </source>
</reference>
<gene>
    <name evidence="2" type="ORF">GCM10011578_054690</name>
</gene>
<comment type="caution">
    <text evidence="2">The sequence shown here is derived from an EMBL/GenBank/DDBJ whole genome shotgun (WGS) entry which is preliminary data.</text>
</comment>
<dbReference type="AlphaFoldDB" id="A0A917XHG9"/>
<reference evidence="2" key="2">
    <citation type="submission" date="2020-09" db="EMBL/GenBank/DDBJ databases">
        <authorList>
            <person name="Sun Q."/>
            <person name="Zhou Y."/>
        </authorList>
    </citation>
    <scope>NUCLEOTIDE SEQUENCE</scope>
    <source>
        <strain evidence="2">CGMCC 4.7110</strain>
    </source>
</reference>
<dbReference type="InterPro" id="IPR051781">
    <property type="entry name" value="Metallo-dep_Hydrolase"/>
</dbReference>
<evidence type="ECO:0000259" key="1">
    <source>
        <dbReference type="Pfam" id="PF01979"/>
    </source>
</evidence>
<dbReference type="Gene3D" id="3.20.20.140">
    <property type="entry name" value="Metal-dependent hydrolases"/>
    <property type="match status" value="1"/>
</dbReference>
<accession>A0A917XHG9</accession>
<dbReference type="PANTHER" id="PTHR43135:SF3">
    <property type="entry name" value="ALPHA-D-RIBOSE 1-METHYLPHOSPHONATE 5-TRIPHOSPHATE DIPHOSPHATASE"/>
    <property type="match status" value="1"/>
</dbReference>
<dbReference type="GO" id="GO:0016810">
    <property type="term" value="F:hydrolase activity, acting on carbon-nitrogen (but not peptide) bonds"/>
    <property type="evidence" value="ECO:0007669"/>
    <property type="project" value="InterPro"/>
</dbReference>
<dbReference type="InterPro" id="IPR011059">
    <property type="entry name" value="Metal-dep_hydrolase_composite"/>
</dbReference>
<keyword evidence="3" id="KW-1185">Reference proteome</keyword>
<organism evidence="2 3">
    <name type="scientific">Streptomyces fuscichromogenes</name>
    <dbReference type="NCBI Taxonomy" id="1324013"/>
    <lineage>
        <taxon>Bacteria</taxon>
        <taxon>Bacillati</taxon>
        <taxon>Actinomycetota</taxon>
        <taxon>Actinomycetes</taxon>
        <taxon>Kitasatosporales</taxon>
        <taxon>Streptomycetaceae</taxon>
        <taxon>Streptomyces</taxon>
    </lineage>
</organism>
<proteinExistence type="predicted"/>
<dbReference type="Gene3D" id="2.30.40.10">
    <property type="entry name" value="Urease, subunit C, domain 1"/>
    <property type="match status" value="1"/>
</dbReference>
<evidence type="ECO:0000313" key="3">
    <source>
        <dbReference type="Proteomes" id="UP000653411"/>
    </source>
</evidence>
<dbReference type="Proteomes" id="UP000653411">
    <property type="component" value="Unassembled WGS sequence"/>
</dbReference>
<dbReference type="RefSeq" id="WP_189265476.1">
    <property type="nucleotide sequence ID" value="NZ_BMML01000013.1"/>
</dbReference>
<dbReference type="PANTHER" id="PTHR43135">
    <property type="entry name" value="ALPHA-D-RIBOSE 1-METHYLPHOSPHONATE 5-TRIPHOSPHATE DIPHOSPHATASE"/>
    <property type="match status" value="1"/>
</dbReference>
<dbReference type="CDD" id="cd01299">
    <property type="entry name" value="Met_dep_hydrolase_A"/>
    <property type="match status" value="1"/>
</dbReference>
<dbReference type="EMBL" id="BMML01000013">
    <property type="protein sequence ID" value="GGN22787.1"/>
    <property type="molecule type" value="Genomic_DNA"/>
</dbReference>
<dbReference type="InterPro" id="IPR057744">
    <property type="entry name" value="OTAase-like"/>
</dbReference>
<dbReference type="SUPFAM" id="SSF51556">
    <property type="entry name" value="Metallo-dependent hydrolases"/>
    <property type="match status" value="1"/>
</dbReference>
<protein>
    <submittedName>
        <fullName evidence="2">Peptidase M38</fullName>
    </submittedName>
</protein>